<evidence type="ECO:0000256" key="1">
    <source>
        <dbReference type="SAM" id="MobiDB-lite"/>
    </source>
</evidence>
<dbReference type="Gene3D" id="2.70.70.10">
    <property type="entry name" value="Glucose Permease (Domain IIA)"/>
    <property type="match status" value="1"/>
</dbReference>
<dbReference type="InterPro" id="IPR050570">
    <property type="entry name" value="Cell_wall_metabolism_enzyme"/>
</dbReference>
<feature type="domain" description="M23ase beta-sheet core" evidence="3">
    <location>
        <begin position="117"/>
        <end position="215"/>
    </location>
</feature>
<evidence type="ECO:0000256" key="2">
    <source>
        <dbReference type="SAM" id="Phobius"/>
    </source>
</evidence>
<comment type="caution">
    <text evidence="4">The sequence shown here is derived from an EMBL/GenBank/DDBJ whole genome shotgun (WGS) entry which is preliminary data.</text>
</comment>
<name>A0ABQ6Z9C6_9GAMM</name>
<dbReference type="Proteomes" id="UP000788419">
    <property type="component" value="Unassembled WGS sequence"/>
</dbReference>
<sequence>MPPFLFTGSRRTCVQAGSQVTLRSRRDRETRSVATPAKPLPRSIAARLARLLLAAVLAGILFALAAWAWRQPFLERPRALWELSRMPPPSSLPVPVQGVAPGQIAATFGAPRGADREHAGIDIFAARGTPVSSTTRGVVLSIRERGLGGRQVWVLGPAGERHYYAHLDDWSPALAEGDVILPGTRIGTVGNTGNARTTPPHLHYGIYGEDGALDPLPRMRAAR</sequence>
<dbReference type="SUPFAM" id="SSF51261">
    <property type="entry name" value="Duplicated hybrid motif"/>
    <property type="match status" value="1"/>
</dbReference>
<protein>
    <submittedName>
        <fullName evidence="4">Peptidase</fullName>
    </submittedName>
</protein>
<dbReference type="InterPro" id="IPR011055">
    <property type="entry name" value="Dup_hybrid_motif"/>
</dbReference>
<feature type="region of interest" description="Disordered" evidence="1">
    <location>
        <begin position="17"/>
        <end position="37"/>
    </location>
</feature>
<dbReference type="PANTHER" id="PTHR21666:SF268">
    <property type="entry name" value="PEPTIDASE M23 DOMAIN-CONTAINING PROTEIN"/>
    <property type="match status" value="1"/>
</dbReference>
<proteinExistence type="predicted"/>
<keyword evidence="2" id="KW-0812">Transmembrane</keyword>
<reference evidence="4 5" key="1">
    <citation type="submission" date="2017-10" db="EMBL/GenBank/DDBJ databases">
        <title>Whole genome sequencing of members of genus Pseudoxanthomonas.</title>
        <authorList>
            <person name="Kumar S."/>
            <person name="Bansal K."/>
            <person name="Kaur A."/>
            <person name="Patil P."/>
            <person name="Sharma S."/>
            <person name="Patil P.B."/>
        </authorList>
    </citation>
    <scope>NUCLEOTIDE SEQUENCE [LARGE SCALE GENOMIC DNA]</scope>
    <source>
        <strain evidence="4 5">DSM 17801</strain>
    </source>
</reference>
<accession>A0ABQ6Z9C6</accession>
<keyword evidence="2" id="KW-0472">Membrane</keyword>
<dbReference type="Pfam" id="PF01551">
    <property type="entry name" value="Peptidase_M23"/>
    <property type="match status" value="1"/>
</dbReference>
<evidence type="ECO:0000259" key="3">
    <source>
        <dbReference type="Pfam" id="PF01551"/>
    </source>
</evidence>
<feature type="transmembrane region" description="Helical" evidence="2">
    <location>
        <begin position="48"/>
        <end position="69"/>
    </location>
</feature>
<dbReference type="EMBL" id="PDWN01000003">
    <property type="protein sequence ID" value="KAF1696253.1"/>
    <property type="molecule type" value="Genomic_DNA"/>
</dbReference>
<evidence type="ECO:0000313" key="5">
    <source>
        <dbReference type="Proteomes" id="UP000788419"/>
    </source>
</evidence>
<dbReference type="PANTHER" id="PTHR21666">
    <property type="entry name" value="PEPTIDASE-RELATED"/>
    <property type="match status" value="1"/>
</dbReference>
<organism evidence="4 5">
    <name type="scientific">Pseudoxanthomonas daejeonensis</name>
    <dbReference type="NCBI Taxonomy" id="266062"/>
    <lineage>
        <taxon>Bacteria</taxon>
        <taxon>Pseudomonadati</taxon>
        <taxon>Pseudomonadota</taxon>
        <taxon>Gammaproteobacteria</taxon>
        <taxon>Lysobacterales</taxon>
        <taxon>Lysobacteraceae</taxon>
        <taxon>Pseudoxanthomonas</taxon>
    </lineage>
</organism>
<evidence type="ECO:0000313" key="4">
    <source>
        <dbReference type="EMBL" id="KAF1696253.1"/>
    </source>
</evidence>
<keyword evidence="2" id="KW-1133">Transmembrane helix</keyword>
<keyword evidence="5" id="KW-1185">Reference proteome</keyword>
<dbReference type="InterPro" id="IPR016047">
    <property type="entry name" value="M23ase_b-sheet_dom"/>
</dbReference>
<dbReference type="CDD" id="cd12797">
    <property type="entry name" value="M23_peptidase"/>
    <property type="match status" value="1"/>
</dbReference>
<gene>
    <name evidence="4" type="ORF">CSC65_03235</name>
</gene>